<dbReference type="Pfam" id="PF00450">
    <property type="entry name" value="Peptidase_S10"/>
    <property type="match status" value="1"/>
</dbReference>
<keyword evidence="1" id="KW-0121">Carboxypeptidase</keyword>
<dbReference type="EMBL" id="JAVDRD010000007">
    <property type="protein sequence ID" value="MDR6511981.1"/>
    <property type="molecule type" value="Genomic_DNA"/>
</dbReference>
<organism evidence="1 2">
    <name type="scientific">Novosphingobium capsulatum</name>
    <dbReference type="NCBI Taxonomy" id="13688"/>
    <lineage>
        <taxon>Bacteria</taxon>
        <taxon>Pseudomonadati</taxon>
        <taxon>Pseudomonadota</taxon>
        <taxon>Alphaproteobacteria</taxon>
        <taxon>Sphingomonadales</taxon>
        <taxon>Sphingomonadaceae</taxon>
        <taxon>Novosphingobium</taxon>
    </lineage>
</organism>
<accession>A0ABU1MNP8</accession>
<evidence type="ECO:0000313" key="1">
    <source>
        <dbReference type="EMBL" id="MDR6511981.1"/>
    </source>
</evidence>
<dbReference type="Proteomes" id="UP001184150">
    <property type="component" value="Unassembled WGS sequence"/>
</dbReference>
<evidence type="ECO:0000313" key="2">
    <source>
        <dbReference type="Proteomes" id="UP001184150"/>
    </source>
</evidence>
<reference evidence="1 2" key="1">
    <citation type="submission" date="2023-07" db="EMBL/GenBank/DDBJ databases">
        <title>Sorghum-associated microbial communities from plants grown in Nebraska, USA.</title>
        <authorList>
            <person name="Schachtman D."/>
        </authorList>
    </citation>
    <scope>NUCLEOTIDE SEQUENCE [LARGE SCALE GENOMIC DNA]</scope>
    <source>
        <strain evidence="1 2">DS1027</strain>
    </source>
</reference>
<dbReference type="InterPro" id="IPR001563">
    <property type="entry name" value="Peptidase_S10"/>
</dbReference>
<gene>
    <name evidence="1" type="ORF">J2792_002864</name>
</gene>
<keyword evidence="1" id="KW-0378">Hydrolase</keyword>
<sequence length="471" mass="49659">MLPLLGGSPPGLEQPVPGLNLSWETIPARADDGALLGTLVWSALTSSAPGHQARPVLVVFNGGPGAASGWLQLGLLGPLQVALPVDGMSAASPVPMLRVADKGLGAQADMLFVDPLDTGFSRRDAAVAPGRVRSGPADGAYLARAVAVWLARHGRRNSPVILLGESFGAERAVAVAEHWLRHGPRVRLAGIVMVSQTVLNETDLRQTDRLQALAMGLPTIAATACHYGRSRAAPRDPLACADAAAELAQGPYLRALRRGTVPSRLVDRLARLTGLGRNALRRASPAIDRQQARLTMLHGQGLALGLYDSRRAAQLDDPRGWRDPSLAPLVPALGLAMQRYNQRLLGLARSPVDGTGYVLYNPEVRRTWRGEGPGSARRSVGGYALADRLGAVLRRSRADLLLASGVFDSVGGYGADRVLADRLALPPGRVSIAGYRAGHMLYLDGASRAAFLLRLSAFVARVGGSSQDTPA</sequence>
<dbReference type="RefSeq" id="WP_309805673.1">
    <property type="nucleotide sequence ID" value="NZ_JAVDRD010000007.1"/>
</dbReference>
<protein>
    <submittedName>
        <fullName evidence="1">Carboxypeptidase C (Cathepsin A)</fullName>
    </submittedName>
</protein>
<dbReference type="Gene3D" id="3.40.50.1820">
    <property type="entry name" value="alpha/beta hydrolase"/>
    <property type="match status" value="1"/>
</dbReference>
<dbReference type="InterPro" id="IPR029058">
    <property type="entry name" value="AB_hydrolase_fold"/>
</dbReference>
<keyword evidence="1" id="KW-0645">Protease</keyword>
<dbReference type="GO" id="GO:0004180">
    <property type="term" value="F:carboxypeptidase activity"/>
    <property type="evidence" value="ECO:0007669"/>
    <property type="project" value="UniProtKB-KW"/>
</dbReference>
<dbReference type="SUPFAM" id="SSF53474">
    <property type="entry name" value="alpha/beta-Hydrolases"/>
    <property type="match status" value="1"/>
</dbReference>
<keyword evidence="2" id="KW-1185">Reference proteome</keyword>
<comment type="caution">
    <text evidence="1">The sequence shown here is derived from an EMBL/GenBank/DDBJ whole genome shotgun (WGS) entry which is preliminary data.</text>
</comment>
<name>A0ABU1MNP8_9SPHN</name>
<proteinExistence type="predicted"/>